<gene>
    <name evidence="1" type="ORF">EA661_12875</name>
</gene>
<name>A0A4Q8LF85_9GAMM</name>
<protein>
    <submittedName>
        <fullName evidence="1">Uncharacterized protein</fullName>
    </submittedName>
</protein>
<evidence type="ECO:0000313" key="2">
    <source>
        <dbReference type="Proteomes" id="UP000291286"/>
    </source>
</evidence>
<proteinExistence type="predicted"/>
<dbReference type="Proteomes" id="UP000291286">
    <property type="component" value="Unassembled WGS sequence"/>
</dbReference>
<dbReference type="EMBL" id="SHMB01000005">
    <property type="protein sequence ID" value="TAA27644.1"/>
    <property type="molecule type" value="Genomic_DNA"/>
</dbReference>
<organism evidence="1 2">
    <name type="scientific">Pseudoxanthomonas winnipegensis</name>
    <dbReference type="NCBI Taxonomy" id="2480810"/>
    <lineage>
        <taxon>Bacteria</taxon>
        <taxon>Pseudomonadati</taxon>
        <taxon>Pseudomonadota</taxon>
        <taxon>Gammaproteobacteria</taxon>
        <taxon>Lysobacterales</taxon>
        <taxon>Lysobacteraceae</taxon>
        <taxon>Pseudoxanthomonas</taxon>
    </lineage>
</organism>
<dbReference type="AlphaFoldDB" id="A0A4Q8LF85"/>
<sequence>MSALVDLLRALQSAPRLETHAGHVLIFDAARTREVADAIERLDAQMSADLCNLDGFAHPSRAIAELRWTDATLSAQLIPLSQLGQARNRVLADLRHAA</sequence>
<comment type="caution">
    <text evidence="1">The sequence shown here is derived from an EMBL/GenBank/DDBJ whole genome shotgun (WGS) entry which is preliminary data.</text>
</comment>
<accession>A0A4Q8LF85</accession>
<dbReference type="RefSeq" id="WP_130519363.1">
    <property type="nucleotide sequence ID" value="NZ_SHMB01000005.1"/>
</dbReference>
<reference evidence="1 2" key="1">
    <citation type="submission" date="2019-02" db="EMBL/GenBank/DDBJ databases">
        <title>WGS of Pseudoxanthomonas species novum from clinical isolates.</title>
        <authorList>
            <person name="Bernier A.-M."/>
            <person name="Bernard K."/>
            <person name="Vachon A."/>
        </authorList>
    </citation>
    <scope>NUCLEOTIDE SEQUENCE [LARGE SCALE GENOMIC DNA]</scope>
    <source>
        <strain evidence="1 2">NML171202</strain>
    </source>
</reference>
<evidence type="ECO:0000313" key="1">
    <source>
        <dbReference type="EMBL" id="TAA27644.1"/>
    </source>
</evidence>